<comment type="caution">
    <text evidence="3">The sequence shown here is derived from an EMBL/GenBank/DDBJ whole genome shotgun (WGS) entry which is preliminary data.</text>
</comment>
<evidence type="ECO:0000256" key="1">
    <source>
        <dbReference type="SAM" id="MobiDB-lite"/>
    </source>
</evidence>
<evidence type="ECO:0000313" key="4">
    <source>
        <dbReference type="Proteomes" id="UP000600449"/>
    </source>
</evidence>
<keyword evidence="4" id="KW-1185">Reference proteome</keyword>
<feature type="domain" description="Insertion element IS402-like" evidence="2">
    <location>
        <begin position="159"/>
        <end position="217"/>
    </location>
</feature>
<dbReference type="Pfam" id="PF13340">
    <property type="entry name" value="DUF4096"/>
    <property type="match status" value="1"/>
</dbReference>
<dbReference type="EMBL" id="BMMF01000012">
    <property type="protein sequence ID" value="GGK47228.1"/>
    <property type="molecule type" value="Genomic_DNA"/>
</dbReference>
<dbReference type="Proteomes" id="UP000600449">
    <property type="component" value="Unassembled WGS sequence"/>
</dbReference>
<accession>A0A917V7S5</accession>
<dbReference type="RefSeq" id="WP_188914824.1">
    <property type="nucleotide sequence ID" value="NZ_BMMF01000012.1"/>
</dbReference>
<evidence type="ECO:0000313" key="3">
    <source>
        <dbReference type="EMBL" id="GGK47228.1"/>
    </source>
</evidence>
<protein>
    <recommendedName>
        <fullName evidence="2">Insertion element IS402-like domain-containing protein</fullName>
    </recommendedName>
</protein>
<feature type="region of interest" description="Disordered" evidence="1">
    <location>
        <begin position="129"/>
        <end position="149"/>
    </location>
</feature>
<dbReference type="AlphaFoldDB" id="A0A917V7S5"/>
<organism evidence="3 4">
    <name type="scientific">Salinarimonas ramus</name>
    <dbReference type="NCBI Taxonomy" id="690164"/>
    <lineage>
        <taxon>Bacteria</taxon>
        <taxon>Pseudomonadati</taxon>
        <taxon>Pseudomonadota</taxon>
        <taxon>Alphaproteobacteria</taxon>
        <taxon>Hyphomicrobiales</taxon>
        <taxon>Salinarimonadaceae</taxon>
        <taxon>Salinarimonas</taxon>
    </lineage>
</organism>
<name>A0A917V7S5_9HYPH</name>
<sequence>MSANDSKADRPPDADTVLRVLGPVEEFVSALRSTAPNLSLVGLAIILAVVRAHLRGQTLGIDALANEVGLSYFATVRHTNQLGSDARKGGFGLLQKIDAPTDGRVRHVVPSSFALALLAKAAARLSTPQPVLVSPENPHARSPTRTRSSLVSELLPDRLDDGEWLTIEPEIRKRVSVSPNTDLRAVIDAYFFVRRTRTPWSQLPRGFPPKSTVFDIINPSRHRRHSGKDTRAHIDALLDQIELERAIARDLGQIEV</sequence>
<gene>
    <name evidence="3" type="ORF">GCM10011322_37860</name>
</gene>
<proteinExistence type="predicted"/>
<reference evidence="3 4" key="1">
    <citation type="journal article" date="2014" name="Int. J. Syst. Evol. Microbiol.">
        <title>Complete genome sequence of Corynebacterium casei LMG S-19264T (=DSM 44701T), isolated from a smear-ripened cheese.</title>
        <authorList>
            <consortium name="US DOE Joint Genome Institute (JGI-PGF)"/>
            <person name="Walter F."/>
            <person name="Albersmeier A."/>
            <person name="Kalinowski J."/>
            <person name="Ruckert C."/>
        </authorList>
    </citation>
    <scope>NUCLEOTIDE SEQUENCE [LARGE SCALE GENOMIC DNA]</scope>
    <source>
        <strain evidence="3 4">CGMCC 1.9161</strain>
    </source>
</reference>
<evidence type="ECO:0000259" key="2">
    <source>
        <dbReference type="Pfam" id="PF13340"/>
    </source>
</evidence>
<dbReference type="InterPro" id="IPR025161">
    <property type="entry name" value="IS402-like_dom"/>
</dbReference>